<reference evidence="1 2" key="1">
    <citation type="journal article" date="2017" name="Int. J. Syst. Evol. Microbiol.">
        <title>Solibacillus kalamii sp. nov., isolated from a high-efficiency particulate arrestance filter system used in the International Space Station.</title>
        <authorList>
            <person name="Checinska Sielaff A."/>
            <person name="Kumar R.M."/>
            <person name="Pal D."/>
            <person name="Mayilraj S."/>
            <person name="Venkateswaran K."/>
        </authorList>
    </citation>
    <scope>NUCLEOTIDE SEQUENCE [LARGE SCALE GENOMIC DNA]</scope>
    <source>
        <strain evidence="1 2">ISSFR-015</strain>
    </source>
</reference>
<name>A0ABX3ZM88_9BACL</name>
<dbReference type="RefSeq" id="WP_087615654.1">
    <property type="nucleotide sequence ID" value="NZ_JAFBEY010000002.1"/>
</dbReference>
<evidence type="ECO:0008006" key="3">
    <source>
        <dbReference type="Google" id="ProtNLM"/>
    </source>
</evidence>
<gene>
    <name evidence="1" type="ORF">CBM15_02795</name>
</gene>
<accession>A0ABX3ZM88</accession>
<organism evidence="1 2">
    <name type="scientific">Solibacillus kalamii</name>
    <dbReference type="NCBI Taxonomy" id="1748298"/>
    <lineage>
        <taxon>Bacteria</taxon>
        <taxon>Bacillati</taxon>
        <taxon>Bacillota</taxon>
        <taxon>Bacilli</taxon>
        <taxon>Bacillales</taxon>
        <taxon>Caryophanaceae</taxon>
        <taxon>Solibacillus</taxon>
    </lineage>
</organism>
<comment type="caution">
    <text evidence="1">The sequence shown here is derived from an EMBL/GenBank/DDBJ whole genome shotgun (WGS) entry which is preliminary data.</text>
</comment>
<dbReference type="InterPro" id="IPR025573">
    <property type="entry name" value="YwpF"/>
</dbReference>
<evidence type="ECO:0000313" key="1">
    <source>
        <dbReference type="EMBL" id="OUZ40819.1"/>
    </source>
</evidence>
<dbReference type="EMBL" id="NHNT01000001">
    <property type="protein sequence ID" value="OUZ40819.1"/>
    <property type="molecule type" value="Genomic_DNA"/>
</dbReference>
<keyword evidence="2" id="KW-1185">Reference proteome</keyword>
<proteinExistence type="predicted"/>
<dbReference type="Pfam" id="PF14183">
    <property type="entry name" value="YwpF"/>
    <property type="match status" value="1"/>
</dbReference>
<evidence type="ECO:0000313" key="2">
    <source>
        <dbReference type="Proteomes" id="UP000196594"/>
    </source>
</evidence>
<dbReference type="Proteomes" id="UP000196594">
    <property type="component" value="Unassembled WGS sequence"/>
</dbReference>
<sequence>MKTFKMLAFDLLVNDEIKEIPLTDGIIINQENSHKMWILELFTADTYYDFFQNFVTSGEALDARAIISLPDNEPAPFAVVVHSITKVGDKISVLIKGRLKAQRKKYAELLLAQLLEEGLRNDELLEAFDQGMRNRPSLKKNGE</sequence>
<protein>
    <recommendedName>
        <fullName evidence="3">YwpF-like protein</fullName>
    </recommendedName>
</protein>